<evidence type="ECO:0000256" key="1">
    <source>
        <dbReference type="SAM" id="Coils"/>
    </source>
</evidence>
<sequence length="1280" mass="146401">MNILKNIIPVKSVAGASGNQHFNNDLNDDEDDGFVLVDDHVPNQASYFQVMVYSKKGSLGKGKEDHVSFVPDHRGVYIIKVKNTNVLGGIGMEFFVNIKIRNKSIDFENISSSRETNSSSPKSHHHTDEDDHDFHKVEMTDVKNKDKKELKKQYKQLKASETWEIRMDLSDPYSPFFGLLHKVGKDDIEIQLISGVSIGLRYVYYQVDIFEEFEQMILREDSVAPELGGLGEFKTQFNSVGVYKLFIENISHVSSLATLQGLTGMGSTNYNFDVTVLSGFLNQFKEDISPITYIGTSKNDIFKQLLQYYELYEENQDGNNQQAKQVSLYMSDPFPCYPSIIPMDFVIKVQHHALANRPNNPSPGALKFRILIGYIQKSNWEVAICDHIFNMGEKLTQAMNSKDGDLIQSIVNEIESGIVKIPKRKETWRLENTDEHSHPSEEKQEEEYEATFRVNILKFDSRYLQIAIQEYFENAKAMLEDLHRLEEEFNRALQTRFILSDISLENIKQLKSKSENYCLKSNKLTELIQEAADHISKMDNEYNMKTEVKDKIKYLEENVLSATSSSTSSLTNDLFVRNCSKVDSEQELSRVYQDAVDFRKRARKILENLVESKGDTQLDMKRLDQFITIIRHQRELQTEFSNLISKAKREKNLSEIRSFWDEKGTILTKDSYVKYVECVNYIEEEIRKEKLLRQQEEERKKKELELKRKKMEEEKRRQEEEKRRREEEERKKLEHKILEEQQRKLDELVKKKHEHQQPVVTTSHQQQPLEEEPAPTTSSISVKTSTSSELVVDKGQACHHVNSVSIPSEKDSNSHDLSSPQQVGEQVNAGVKFTAWNKEPIEASSCPSPPTVTNQTSDHHVISVEQKYEPTTSTDIITQDLSDLNETHNDTLMTFNDVTSNPSLVEDKDDDVLSHDELSSSSNSLSSHSQKENTLSASSETPQTKQPKTSSRKKSKSIHKENSPPHPSTTVSIENSGGLIVERKKKSDKKKKPKKKTDLTQTQIIEMFPEVSNGSSSSGSSSDFPKLILPSSQSGIHSDPSSSNVTATTNSSCTAANTIEEEKPGFIKIINYGSQDQTPVTETPTEVVQSLRENVKQLIFLASQKSQSTISTVTGVNDEVFFKFNCTNEHPFDEHMERICVSIENLLIDHRLEKKQFLTNKPYKESPVQILKGLSPQGDAIVKEFNKFIEVSGVKKKLPNDPNKDSNLTHLLIQFCFHKDAMTTLLLQLVHFSTLNYLKKFYDPEKSLLLNTSYRDELGATIELLKQLKLSFKFIEQFNK</sequence>
<keyword evidence="4" id="KW-1185">Reference proteome</keyword>
<feature type="region of interest" description="Disordered" evidence="2">
    <location>
        <begin position="805"/>
        <end position="831"/>
    </location>
</feature>
<feature type="region of interest" description="Disordered" evidence="2">
    <location>
        <begin position="750"/>
        <end position="792"/>
    </location>
</feature>
<keyword evidence="1" id="KW-0175">Coiled coil</keyword>
<protein>
    <submittedName>
        <fullName evidence="3">Uncharacterized protein</fullName>
    </submittedName>
</protein>
<feature type="compositionally biased region" description="Low complexity" evidence="2">
    <location>
        <begin position="111"/>
        <end position="121"/>
    </location>
</feature>
<dbReference type="OMA" id="KFNCTNE"/>
<name>A0A6A5BY45_NAEFO</name>
<evidence type="ECO:0000256" key="2">
    <source>
        <dbReference type="SAM" id="MobiDB-lite"/>
    </source>
</evidence>
<feature type="region of interest" description="Disordered" evidence="2">
    <location>
        <begin position="893"/>
        <end position="1050"/>
    </location>
</feature>
<accession>A0A6A5BY45</accession>
<dbReference type="EMBL" id="VFQX01000007">
    <property type="protein sequence ID" value="KAF0983043.1"/>
    <property type="molecule type" value="Genomic_DNA"/>
</dbReference>
<dbReference type="RefSeq" id="XP_044567756.1">
    <property type="nucleotide sequence ID" value="XM_044701385.1"/>
</dbReference>
<evidence type="ECO:0000313" key="4">
    <source>
        <dbReference type="Proteomes" id="UP000444721"/>
    </source>
</evidence>
<dbReference type="OrthoDB" id="10261525at2759"/>
<feature type="compositionally biased region" description="Basic and acidic residues" evidence="2">
    <location>
        <begin position="126"/>
        <end position="135"/>
    </location>
</feature>
<evidence type="ECO:0000313" key="3">
    <source>
        <dbReference type="EMBL" id="KAF0983043.1"/>
    </source>
</evidence>
<feature type="compositionally biased region" description="Low complexity" evidence="2">
    <location>
        <begin position="776"/>
        <end position="788"/>
    </location>
</feature>
<feature type="region of interest" description="Disordered" evidence="2">
    <location>
        <begin position="111"/>
        <end position="135"/>
    </location>
</feature>
<dbReference type="VEuPathDB" id="AmoebaDB:NfTy_016470"/>
<dbReference type="VEuPathDB" id="AmoebaDB:NF0086870"/>
<reference evidence="3 4" key="1">
    <citation type="journal article" date="2019" name="Sci. Rep.">
        <title>Nanopore sequencing improves the draft genome of the human pathogenic amoeba Naegleria fowleri.</title>
        <authorList>
            <person name="Liechti N."/>
            <person name="Schurch N."/>
            <person name="Bruggmann R."/>
            <person name="Wittwer M."/>
        </authorList>
    </citation>
    <scope>NUCLEOTIDE SEQUENCE [LARGE SCALE GENOMIC DNA]</scope>
    <source>
        <strain evidence="3 4">ATCC 30894</strain>
    </source>
</reference>
<dbReference type="AlphaFoldDB" id="A0A6A5BY45"/>
<organism evidence="3 4">
    <name type="scientific">Naegleria fowleri</name>
    <name type="common">Brain eating amoeba</name>
    <dbReference type="NCBI Taxonomy" id="5763"/>
    <lineage>
        <taxon>Eukaryota</taxon>
        <taxon>Discoba</taxon>
        <taxon>Heterolobosea</taxon>
        <taxon>Tetramitia</taxon>
        <taxon>Eutetramitia</taxon>
        <taxon>Vahlkampfiidae</taxon>
        <taxon>Naegleria</taxon>
    </lineage>
</organism>
<feature type="compositionally biased region" description="Low complexity" evidence="2">
    <location>
        <begin position="1012"/>
        <end position="1022"/>
    </location>
</feature>
<gene>
    <name evidence="3" type="ORF">FDP41_011021</name>
</gene>
<feature type="compositionally biased region" description="Polar residues" evidence="2">
    <location>
        <begin position="932"/>
        <end position="949"/>
    </location>
</feature>
<dbReference type="GeneID" id="68118236"/>
<dbReference type="Proteomes" id="UP000444721">
    <property type="component" value="Unassembled WGS sequence"/>
</dbReference>
<feature type="compositionally biased region" description="Low complexity" evidence="2">
    <location>
        <begin position="919"/>
        <end position="928"/>
    </location>
</feature>
<feature type="compositionally biased region" description="Polar residues" evidence="2">
    <location>
        <begin position="815"/>
        <end position="825"/>
    </location>
</feature>
<feature type="compositionally biased region" description="Polar residues" evidence="2">
    <location>
        <begin position="893"/>
        <end position="903"/>
    </location>
</feature>
<feature type="region of interest" description="Disordered" evidence="2">
    <location>
        <begin position="710"/>
        <end position="731"/>
    </location>
</feature>
<dbReference type="VEuPathDB" id="AmoebaDB:FDP41_011021"/>
<feature type="coiled-coil region" evidence="1">
    <location>
        <begin position="468"/>
        <end position="495"/>
    </location>
</feature>
<feature type="compositionally biased region" description="Low complexity" evidence="2">
    <location>
        <begin position="1041"/>
        <end position="1050"/>
    </location>
</feature>
<comment type="caution">
    <text evidence="3">The sequence shown here is derived from an EMBL/GenBank/DDBJ whole genome shotgun (WGS) entry which is preliminary data.</text>
</comment>
<feature type="compositionally biased region" description="Polar residues" evidence="2">
    <location>
        <begin position="1030"/>
        <end position="1040"/>
    </location>
</feature>
<feature type="compositionally biased region" description="Basic residues" evidence="2">
    <location>
        <begin position="983"/>
        <end position="995"/>
    </location>
</feature>
<proteinExistence type="predicted"/>
<feature type="compositionally biased region" description="Polar residues" evidence="2">
    <location>
        <begin position="758"/>
        <end position="768"/>
    </location>
</feature>